<sequence>MSTPVVWLLVAAAFALAEILTESLYLAPLAAASVVMAIGTLIGADPLVLAVVAVGVAIMTLLAVRPLLRRDRLDFAAGGAEHDFVVGQFGVVEEHVANDHATGVIEIDGEIWTARALDERRTFAPGTEVQVVGVRGAVALVEAPEDRDLGHVHA</sequence>
<feature type="transmembrane region" description="Helical" evidence="5">
    <location>
        <begin position="31"/>
        <end position="64"/>
    </location>
</feature>
<dbReference type="AlphaFoldDB" id="A0A6J5ZWY1"/>
<dbReference type="InterPro" id="IPR002810">
    <property type="entry name" value="NfeD-like_C"/>
</dbReference>
<evidence type="ECO:0000313" key="7">
    <source>
        <dbReference type="EMBL" id="CAB4346615.1"/>
    </source>
</evidence>
<dbReference type="PANTHER" id="PTHR33507">
    <property type="entry name" value="INNER MEMBRANE PROTEIN YBBJ"/>
    <property type="match status" value="1"/>
</dbReference>
<gene>
    <name evidence="7" type="ORF">UFOPK3547_01415</name>
</gene>
<dbReference type="InterPro" id="IPR012340">
    <property type="entry name" value="NA-bd_OB-fold"/>
</dbReference>
<reference evidence="7" key="1">
    <citation type="submission" date="2020-05" db="EMBL/GenBank/DDBJ databases">
        <authorList>
            <person name="Chiriac C."/>
            <person name="Salcher M."/>
            <person name="Ghai R."/>
            <person name="Kavagutti S V."/>
        </authorList>
    </citation>
    <scope>NUCLEOTIDE SEQUENCE</scope>
</reference>
<dbReference type="GO" id="GO:0005886">
    <property type="term" value="C:plasma membrane"/>
    <property type="evidence" value="ECO:0007669"/>
    <property type="project" value="TreeGrafter"/>
</dbReference>
<dbReference type="Gene3D" id="2.40.50.140">
    <property type="entry name" value="Nucleic acid-binding proteins"/>
    <property type="match status" value="1"/>
</dbReference>
<organism evidence="7">
    <name type="scientific">freshwater metagenome</name>
    <dbReference type="NCBI Taxonomy" id="449393"/>
    <lineage>
        <taxon>unclassified sequences</taxon>
        <taxon>metagenomes</taxon>
        <taxon>ecological metagenomes</taxon>
    </lineage>
</organism>
<dbReference type="SUPFAM" id="SSF141322">
    <property type="entry name" value="NfeD domain-like"/>
    <property type="match status" value="1"/>
</dbReference>
<accession>A0A6J5ZWY1</accession>
<proteinExistence type="predicted"/>
<name>A0A6J5ZWY1_9ZZZZ</name>
<evidence type="ECO:0000259" key="6">
    <source>
        <dbReference type="Pfam" id="PF01957"/>
    </source>
</evidence>
<evidence type="ECO:0000256" key="1">
    <source>
        <dbReference type="ARBA" id="ARBA00004141"/>
    </source>
</evidence>
<keyword evidence="2 5" id="KW-0812">Transmembrane</keyword>
<evidence type="ECO:0000256" key="5">
    <source>
        <dbReference type="SAM" id="Phobius"/>
    </source>
</evidence>
<evidence type="ECO:0000256" key="3">
    <source>
        <dbReference type="ARBA" id="ARBA00022989"/>
    </source>
</evidence>
<dbReference type="PANTHER" id="PTHR33507:SF3">
    <property type="entry name" value="INNER MEMBRANE PROTEIN YBBJ"/>
    <property type="match status" value="1"/>
</dbReference>
<evidence type="ECO:0000256" key="2">
    <source>
        <dbReference type="ARBA" id="ARBA00022692"/>
    </source>
</evidence>
<protein>
    <submittedName>
        <fullName evidence="7">Unannotated protein</fullName>
    </submittedName>
</protein>
<keyword evidence="3 5" id="KW-1133">Transmembrane helix</keyword>
<evidence type="ECO:0000256" key="4">
    <source>
        <dbReference type="ARBA" id="ARBA00023136"/>
    </source>
</evidence>
<keyword evidence="4 5" id="KW-0472">Membrane</keyword>
<dbReference type="InterPro" id="IPR052165">
    <property type="entry name" value="Membrane_assoc_protease"/>
</dbReference>
<dbReference type="Pfam" id="PF01957">
    <property type="entry name" value="NfeD"/>
    <property type="match status" value="1"/>
</dbReference>
<feature type="domain" description="NfeD-like C-terminal" evidence="6">
    <location>
        <begin position="86"/>
        <end position="142"/>
    </location>
</feature>
<comment type="subcellular location">
    <subcellularLocation>
        <location evidence="1">Membrane</location>
        <topology evidence="1">Multi-pass membrane protein</topology>
    </subcellularLocation>
</comment>
<dbReference type="EMBL" id="CAESAN010000140">
    <property type="protein sequence ID" value="CAB4346615.1"/>
    <property type="molecule type" value="Genomic_DNA"/>
</dbReference>